<keyword evidence="2" id="KW-1185">Reference proteome</keyword>
<name>A0A914N0Q2_MELIC</name>
<dbReference type="InterPro" id="IPR011333">
    <property type="entry name" value="SKP1/BTB/POZ_sf"/>
</dbReference>
<dbReference type="SUPFAM" id="SSF54695">
    <property type="entry name" value="POZ domain"/>
    <property type="match status" value="1"/>
</dbReference>
<feature type="domain" description="BTB" evidence="1">
    <location>
        <begin position="113"/>
        <end position="177"/>
    </location>
</feature>
<evidence type="ECO:0000313" key="3">
    <source>
        <dbReference type="WBParaSite" id="Minc3s03388g33701"/>
    </source>
</evidence>
<dbReference type="Pfam" id="PF00651">
    <property type="entry name" value="BTB"/>
    <property type="match status" value="1"/>
</dbReference>
<sequence>MSDYFSIPRHTNYRSYAIWLRQIGPNSTNNLVNTQYRIYATQDNTNKEIASSTYGLEFQEKLGYSQGDSTYICSLLHSDGSLYLHCDVEVDCYNSSDSLKNIYNNMFEREIFTDCVIKIGEDFIKTHRCILASNSKVFQKMFEHDGMIETQNASNNNIVEGIEGGRVLPKYSPYQCL</sequence>
<accession>A0A914N0Q2</accession>
<evidence type="ECO:0000259" key="1">
    <source>
        <dbReference type="PROSITE" id="PS50097"/>
    </source>
</evidence>
<dbReference type="InterPro" id="IPR000210">
    <property type="entry name" value="BTB/POZ_dom"/>
</dbReference>
<evidence type="ECO:0000313" key="2">
    <source>
        <dbReference type="Proteomes" id="UP000887563"/>
    </source>
</evidence>
<organism evidence="2 3">
    <name type="scientific">Meloidogyne incognita</name>
    <name type="common">Southern root-knot nematode worm</name>
    <name type="synonym">Oxyuris incognita</name>
    <dbReference type="NCBI Taxonomy" id="6306"/>
    <lineage>
        <taxon>Eukaryota</taxon>
        <taxon>Metazoa</taxon>
        <taxon>Ecdysozoa</taxon>
        <taxon>Nematoda</taxon>
        <taxon>Chromadorea</taxon>
        <taxon>Rhabditida</taxon>
        <taxon>Tylenchina</taxon>
        <taxon>Tylenchomorpha</taxon>
        <taxon>Tylenchoidea</taxon>
        <taxon>Meloidogynidae</taxon>
        <taxon>Meloidogyninae</taxon>
        <taxon>Meloidogyne</taxon>
        <taxon>Meloidogyne incognita group</taxon>
    </lineage>
</organism>
<proteinExistence type="predicted"/>
<dbReference type="Gene3D" id="3.30.710.10">
    <property type="entry name" value="Potassium Channel Kv1.1, Chain A"/>
    <property type="match status" value="1"/>
</dbReference>
<dbReference type="WBParaSite" id="Minc3s03388g33701">
    <property type="protein sequence ID" value="Minc3s03388g33701"/>
    <property type="gene ID" value="Minc3s03388g33701"/>
</dbReference>
<dbReference type="Proteomes" id="UP000887563">
    <property type="component" value="Unplaced"/>
</dbReference>
<dbReference type="CDD" id="cd18186">
    <property type="entry name" value="BTB_POZ_ZBTB_KLHL-like"/>
    <property type="match status" value="1"/>
</dbReference>
<protein>
    <submittedName>
        <fullName evidence="3">BTB domain-containing protein</fullName>
    </submittedName>
</protein>
<reference evidence="3" key="1">
    <citation type="submission" date="2022-11" db="UniProtKB">
        <authorList>
            <consortium name="WormBaseParasite"/>
        </authorList>
    </citation>
    <scope>IDENTIFICATION</scope>
</reference>
<dbReference type="InterPro" id="IPR044714">
    <property type="entry name" value="AtSIBP1-like"/>
</dbReference>
<dbReference type="AlphaFoldDB" id="A0A914N0Q2"/>
<dbReference type="PROSITE" id="PS50097">
    <property type="entry name" value="BTB"/>
    <property type="match status" value="1"/>
</dbReference>
<dbReference type="PANTHER" id="PTHR46672">
    <property type="entry name" value="OS08G0495500 PROTEIN-RELATED"/>
    <property type="match status" value="1"/>
</dbReference>